<dbReference type="SUPFAM" id="SSF51735">
    <property type="entry name" value="NAD(P)-binding Rossmann-fold domains"/>
    <property type="match status" value="1"/>
</dbReference>
<dbReference type="SUPFAM" id="SSF50129">
    <property type="entry name" value="GroES-like"/>
    <property type="match status" value="1"/>
</dbReference>
<keyword evidence="1" id="KW-0560">Oxidoreductase</keyword>
<keyword evidence="4" id="KW-1185">Reference proteome</keyword>
<dbReference type="InterPro" id="IPR013149">
    <property type="entry name" value="ADH-like_C"/>
</dbReference>
<evidence type="ECO:0000259" key="2">
    <source>
        <dbReference type="SMART" id="SM00829"/>
    </source>
</evidence>
<dbReference type="Pfam" id="PF16884">
    <property type="entry name" value="ADH_N_2"/>
    <property type="match status" value="1"/>
</dbReference>
<dbReference type="EMBL" id="CP109441">
    <property type="protein sequence ID" value="WUV43491.1"/>
    <property type="molecule type" value="Genomic_DNA"/>
</dbReference>
<dbReference type="InterPro" id="IPR045010">
    <property type="entry name" value="MDR_fam"/>
</dbReference>
<evidence type="ECO:0000256" key="1">
    <source>
        <dbReference type="ARBA" id="ARBA00023002"/>
    </source>
</evidence>
<evidence type="ECO:0000313" key="3">
    <source>
        <dbReference type="EMBL" id="WUV43491.1"/>
    </source>
</evidence>
<dbReference type="InterPro" id="IPR011032">
    <property type="entry name" value="GroES-like_sf"/>
</dbReference>
<dbReference type="RefSeq" id="WP_329405914.1">
    <property type="nucleotide sequence ID" value="NZ_CP109441.1"/>
</dbReference>
<organism evidence="3 4">
    <name type="scientific">Nocardia vinacea</name>
    <dbReference type="NCBI Taxonomy" id="96468"/>
    <lineage>
        <taxon>Bacteria</taxon>
        <taxon>Bacillati</taxon>
        <taxon>Actinomycetota</taxon>
        <taxon>Actinomycetes</taxon>
        <taxon>Mycobacteriales</taxon>
        <taxon>Nocardiaceae</taxon>
        <taxon>Nocardia</taxon>
    </lineage>
</organism>
<dbReference type="Gene3D" id="3.90.180.10">
    <property type="entry name" value="Medium-chain alcohol dehydrogenases, catalytic domain"/>
    <property type="match status" value="1"/>
</dbReference>
<dbReference type="InterPro" id="IPR041694">
    <property type="entry name" value="ADH_N_2"/>
</dbReference>
<evidence type="ECO:0000313" key="4">
    <source>
        <dbReference type="Proteomes" id="UP001432062"/>
    </source>
</evidence>
<dbReference type="CDD" id="cd05288">
    <property type="entry name" value="PGDH"/>
    <property type="match status" value="1"/>
</dbReference>
<accession>A0ABZ1YND7</accession>
<dbReference type="Gene3D" id="3.40.50.720">
    <property type="entry name" value="NAD(P)-binding Rossmann-like Domain"/>
    <property type="match status" value="1"/>
</dbReference>
<dbReference type="Pfam" id="PF00107">
    <property type="entry name" value="ADH_zinc_N"/>
    <property type="match status" value="1"/>
</dbReference>
<reference evidence="3" key="1">
    <citation type="submission" date="2022-10" db="EMBL/GenBank/DDBJ databases">
        <title>The complete genomes of actinobacterial strains from the NBC collection.</title>
        <authorList>
            <person name="Joergensen T.S."/>
            <person name="Alvarez Arevalo M."/>
            <person name="Sterndorff E.B."/>
            <person name="Faurdal D."/>
            <person name="Vuksanovic O."/>
            <person name="Mourched A.-S."/>
            <person name="Charusanti P."/>
            <person name="Shaw S."/>
            <person name="Blin K."/>
            <person name="Weber T."/>
        </authorList>
    </citation>
    <scope>NUCLEOTIDE SEQUENCE</scope>
    <source>
        <strain evidence="3">NBC_01482</strain>
    </source>
</reference>
<gene>
    <name evidence="3" type="ORF">OG563_30270</name>
</gene>
<sequence length="337" mass="35333">MKSREVHLVARPTGEPAPSDFRMVTTDVPDPGSGQLLVRNDWISVDPYMRNRMNDVKSYIPPFRLDAPMDGGAVGTVVASGVPGIEVGATVLHDLGWREYALLQAGQARVVDTTLAPAETYLGPLGIPGLTAYVGLKEIAPVRPGDVVFISGAAGAVGLAACRVARHFGAAKIIGSAGGPEKARRLVEEFGYDTAIDYRAGSLGKRLREAAPDGIDVYFDNVGGDHLQAAIGSMHDFGRIALCGAVAGYNAETPPPGPKNLALAVVRRLSLRGFIVTDHGDLAPEYAALAADWVRDGSLRVPTTVLTGIDTAVDAFLGLLRGANTGKMLVSLNAEAN</sequence>
<protein>
    <submittedName>
        <fullName evidence="3">NADP-dependent oxidoreductase</fullName>
    </submittedName>
</protein>
<dbReference type="InterPro" id="IPR020843">
    <property type="entry name" value="ER"/>
</dbReference>
<dbReference type="InterPro" id="IPR036291">
    <property type="entry name" value="NAD(P)-bd_dom_sf"/>
</dbReference>
<dbReference type="PANTHER" id="PTHR43205">
    <property type="entry name" value="PROSTAGLANDIN REDUCTASE"/>
    <property type="match status" value="1"/>
</dbReference>
<proteinExistence type="predicted"/>
<dbReference type="PANTHER" id="PTHR43205:SF7">
    <property type="entry name" value="PROSTAGLANDIN REDUCTASE 1"/>
    <property type="match status" value="1"/>
</dbReference>
<name>A0ABZ1YND7_9NOCA</name>
<dbReference type="Proteomes" id="UP001432062">
    <property type="component" value="Chromosome"/>
</dbReference>
<dbReference type="SMART" id="SM00829">
    <property type="entry name" value="PKS_ER"/>
    <property type="match status" value="1"/>
</dbReference>
<feature type="domain" description="Enoyl reductase (ER)" evidence="2">
    <location>
        <begin position="16"/>
        <end position="330"/>
    </location>
</feature>